<protein>
    <submittedName>
        <fullName evidence="1">Uncharacterized protein</fullName>
    </submittedName>
</protein>
<comment type="caution">
    <text evidence="1">The sequence shown here is derived from an EMBL/GenBank/DDBJ whole genome shotgun (WGS) entry which is preliminary data.</text>
</comment>
<dbReference type="AlphaFoldDB" id="A0A9N8CTZ9"/>
<name>A0A9N8CTZ9_9ENTR</name>
<gene>
    <name evidence="1" type="ORF">GHA_04953</name>
    <name evidence="2" type="ORF">TML_05680</name>
</gene>
<evidence type="ECO:0000313" key="3">
    <source>
        <dbReference type="Proteomes" id="UP000834503"/>
    </source>
</evidence>
<evidence type="ECO:0000313" key="2">
    <source>
        <dbReference type="EMBL" id="CAC9260584.1"/>
    </source>
</evidence>
<dbReference type="RefSeq" id="WP_239183684.1">
    <property type="nucleotide sequence ID" value="NZ_CAHPQX010000032.1"/>
</dbReference>
<dbReference type="EMBL" id="CAHPQX010000032">
    <property type="protein sequence ID" value="CAB5597756.1"/>
    <property type="molecule type" value="Genomic_DNA"/>
</dbReference>
<evidence type="ECO:0000313" key="4">
    <source>
        <dbReference type="Proteomes" id="UP000837205"/>
    </source>
</evidence>
<dbReference type="Proteomes" id="UP000834503">
    <property type="component" value="Unassembled WGS sequence"/>
</dbReference>
<accession>A0A9N8CTZ9</accession>
<dbReference type="EMBL" id="CAIIUA010000003">
    <property type="protein sequence ID" value="CAC9260584.1"/>
    <property type="molecule type" value="Genomic_DNA"/>
</dbReference>
<dbReference type="Proteomes" id="UP000837205">
    <property type="component" value="Unassembled WGS sequence"/>
</dbReference>
<evidence type="ECO:0000313" key="1">
    <source>
        <dbReference type="EMBL" id="CAB5597756.1"/>
    </source>
</evidence>
<keyword evidence="4" id="KW-1185">Reference proteome</keyword>
<sequence>MEDKSKNFLPVGRYVNIFLDMTTYEQLKLQAANERRTIAKEARHIIEQYFESDEKDKQ</sequence>
<organism evidence="1 3">
    <name type="scientific">Citrobacter werkmanii</name>
    <dbReference type="NCBI Taxonomy" id="67827"/>
    <lineage>
        <taxon>Bacteria</taxon>
        <taxon>Pseudomonadati</taxon>
        <taxon>Pseudomonadota</taxon>
        <taxon>Gammaproteobacteria</taxon>
        <taxon>Enterobacterales</taxon>
        <taxon>Enterobacteriaceae</taxon>
        <taxon>Citrobacter</taxon>
        <taxon>Citrobacter freundii complex</taxon>
    </lineage>
</organism>
<reference evidence="1" key="1">
    <citation type="submission" date="2020-05" db="EMBL/GenBank/DDBJ databases">
        <authorList>
            <person name="Delgado-Blas J."/>
        </authorList>
    </citation>
    <scope>NUCLEOTIDE SEQUENCE</scope>
    <source>
        <strain evidence="1">BB1459</strain>
        <strain evidence="2">BB1480</strain>
    </source>
</reference>
<proteinExistence type="predicted"/>